<dbReference type="Gene3D" id="1.10.20.60">
    <property type="entry name" value="Glu-tRNAGln amidotransferase C subunit, N-terminal domain"/>
    <property type="match status" value="1"/>
</dbReference>
<comment type="catalytic activity">
    <reaction evidence="1">
        <text>L-glutamyl-tRNA(Gln) + L-glutamine + ATP + H2O = L-glutaminyl-tRNA(Gln) + L-glutamate + ADP + phosphate + H(+)</text>
        <dbReference type="Rhea" id="RHEA:17521"/>
        <dbReference type="Rhea" id="RHEA-COMP:9681"/>
        <dbReference type="Rhea" id="RHEA-COMP:9684"/>
        <dbReference type="ChEBI" id="CHEBI:15377"/>
        <dbReference type="ChEBI" id="CHEBI:15378"/>
        <dbReference type="ChEBI" id="CHEBI:29985"/>
        <dbReference type="ChEBI" id="CHEBI:30616"/>
        <dbReference type="ChEBI" id="CHEBI:43474"/>
        <dbReference type="ChEBI" id="CHEBI:58359"/>
        <dbReference type="ChEBI" id="CHEBI:78520"/>
        <dbReference type="ChEBI" id="CHEBI:78521"/>
        <dbReference type="ChEBI" id="CHEBI:456216"/>
    </reaction>
</comment>
<dbReference type="GO" id="GO:0006412">
    <property type="term" value="P:translation"/>
    <property type="evidence" value="ECO:0007669"/>
    <property type="project" value="UniProtKB-UniRule"/>
</dbReference>
<gene>
    <name evidence="1" type="primary">gatC</name>
    <name evidence="2" type="ORF">soil367_11940</name>
</gene>
<accession>A0A4P7XIM1</accession>
<dbReference type="KEGG" id="hmi:soil367_11940"/>
<dbReference type="GO" id="GO:0006450">
    <property type="term" value="P:regulation of translational fidelity"/>
    <property type="evidence" value="ECO:0007669"/>
    <property type="project" value="InterPro"/>
</dbReference>
<dbReference type="NCBIfam" id="TIGR00135">
    <property type="entry name" value="gatC"/>
    <property type="match status" value="1"/>
</dbReference>
<keyword evidence="3" id="KW-1185">Reference proteome</keyword>
<keyword evidence="1" id="KW-0547">Nucleotide-binding</keyword>
<dbReference type="GO" id="GO:0070681">
    <property type="term" value="P:glutaminyl-tRNAGln biosynthesis via transamidation"/>
    <property type="evidence" value="ECO:0007669"/>
    <property type="project" value="TreeGrafter"/>
</dbReference>
<dbReference type="HAMAP" id="MF_00122">
    <property type="entry name" value="GatC"/>
    <property type="match status" value="1"/>
</dbReference>
<dbReference type="InterPro" id="IPR003837">
    <property type="entry name" value="GatC"/>
</dbReference>
<dbReference type="RefSeq" id="WP_136549292.1">
    <property type="nucleotide sequence ID" value="NZ_CP031093.1"/>
</dbReference>
<dbReference type="EMBL" id="CP031093">
    <property type="protein sequence ID" value="QCF26585.1"/>
    <property type="molecule type" value="Genomic_DNA"/>
</dbReference>
<dbReference type="EC" id="6.3.5.-" evidence="1"/>
<evidence type="ECO:0000313" key="2">
    <source>
        <dbReference type="EMBL" id="QCF26585.1"/>
    </source>
</evidence>
<dbReference type="Proteomes" id="UP000298049">
    <property type="component" value="Chromosome"/>
</dbReference>
<dbReference type="SUPFAM" id="SSF141000">
    <property type="entry name" value="Glu-tRNAGln amidotransferase C subunit"/>
    <property type="match status" value="1"/>
</dbReference>
<comment type="function">
    <text evidence="1">Allows the formation of correctly charged Asn-tRNA(Asn) or Gln-tRNA(Gln) through the transamidation of misacylated Asp-tRNA(Asn) or Glu-tRNA(Gln) in organisms which lack either or both of asparaginyl-tRNA or glutaminyl-tRNA synthetases. The reaction takes place in the presence of glutamine and ATP through an activated phospho-Asp-tRNA(Asn) or phospho-Glu-tRNA(Gln).</text>
</comment>
<keyword evidence="1" id="KW-0648">Protein biosynthesis</keyword>
<keyword evidence="1" id="KW-0436">Ligase</keyword>
<keyword evidence="2" id="KW-0808">Transferase</keyword>
<evidence type="ECO:0000313" key="3">
    <source>
        <dbReference type="Proteomes" id="UP000298049"/>
    </source>
</evidence>
<dbReference type="GO" id="GO:0050566">
    <property type="term" value="F:asparaginyl-tRNA synthase (glutamine-hydrolyzing) activity"/>
    <property type="evidence" value="ECO:0007669"/>
    <property type="project" value="RHEA"/>
</dbReference>
<keyword evidence="1" id="KW-0067">ATP-binding</keyword>
<dbReference type="OrthoDB" id="9794326at2"/>
<sequence>MALSKDDIEKIAFLARIRVTPAEVEALQPELEGIIGLVDQLQAADTDAVEAMAHPLDAVQRLRPDRVTEADQRAAFQAVAPATENGLYLVPRVIE</sequence>
<comment type="similarity">
    <text evidence="1">Belongs to the GatC family.</text>
</comment>
<protein>
    <recommendedName>
        <fullName evidence="1">Aspartyl/glutamyl-tRNA(Asn/Gln) amidotransferase subunit C</fullName>
        <shortName evidence="1">Asp/Glu-ADT subunit C</shortName>
        <ecNumber evidence="1">6.3.5.-</ecNumber>
    </recommendedName>
</protein>
<name>A0A4P7XIM1_9ALTE</name>
<dbReference type="AlphaFoldDB" id="A0A4P7XIM1"/>
<dbReference type="PANTHER" id="PTHR15004">
    <property type="entry name" value="GLUTAMYL-TRNA(GLN) AMIDOTRANSFERASE SUBUNIT C, MITOCHONDRIAL"/>
    <property type="match status" value="1"/>
</dbReference>
<proteinExistence type="inferred from homology"/>
<reference evidence="2 3" key="1">
    <citation type="submission" date="2018-07" db="EMBL/GenBank/DDBJ databases">
        <title>Marsedoiliclastica nanhaica gen. nov. sp. nov., a novel marine hydrocarbonoclastic bacterium isolated from an in-situ enriched hydrocarbon-degrading consortium in deep-sea sediment.</title>
        <authorList>
            <person name="Dong C."/>
            <person name="Ma T."/>
            <person name="Liu R."/>
            <person name="Shao Z."/>
        </authorList>
    </citation>
    <scope>NUCLEOTIDE SEQUENCE [LARGE SCALE GENOMIC DNA]</scope>
    <source>
        <strain evidence="3">soil36-7</strain>
    </source>
</reference>
<comment type="catalytic activity">
    <reaction evidence="1">
        <text>L-aspartyl-tRNA(Asn) + L-glutamine + ATP + H2O = L-asparaginyl-tRNA(Asn) + L-glutamate + ADP + phosphate + 2 H(+)</text>
        <dbReference type="Rhea" id="RHEA:14513"/>
        <dbReference type="Rhea" id="RHEA-COMP:9674"/>
        <dbReference type="Rhea" id="RHEA-COMP:9677"/>
        <dbReference type="ChEBI" id="CHEBI:15377"/>
        <dbReference type="ChEBI" id="CHEBI:15378"/>
        <dbReference type="ChEBI" id="CHEBI:29985"/>
        <dbReference type="ChEBI" id="CHEBI:30616"/>
        <dbReference type="ChEBI" id="CHEBI:43474"/>
        <dbReference type="ChEBI" id="CHEBI:58359"/>
        <dbReference type="ChEBI" id="CHEBI:78515"/>
        <dbReference type="ChEBI" id="CHEBI:78516"/>
        <dbReference type="ChEBI" id="CHEBI:456216"/>
    </reaction>
</comment>
<dbReference type="InterPro" id="IPR036113">
    <property type="entry name" value="Asp/Glu-ADT_sf_sub_c"/>
</dbReference>
<dbReference type="GO" id="GO:0005524">
    <property type="term" value="F:ATP binding"/>
    <property type="evidence" value="ECO:0007669"/>
    <property type="project" value="UniProtKB-KW"/>
</dbReference>
<comment type="subunit">
    <text evidence="1">Heterotrimer of A, B and C subunits.</text>
</comment>
<dbReference type="Pfam" id="PF02686">
    <property type="entry name" value="GatC"/>
    <property type="match status" value="1"/>
</dbReference>
<dbReference type="GO" id="GO:0050567">
    <property type="term" value="F:glutaminyl-tRNA synthase (glutamine-hydrolyzing) activity"/>
    <property type="evidence" value="ECO:0007669"/>
    <property type="project" value="UniProtKB-UniRule"/>
</dbReference>
<dbReference type="PANTHER" id="PTHR15004:SF0">
    <property type="entry name" value="GLUTAMYL-TRNA(GLN) AMIDOTRANSFERASE SUBUNIT C, MITOCHONDRIAL"/>
    <property type="match status" value="1"/>
</dbReference>
<organism evidence="2 3">
    <name type="scientific">Hydrocarboniclastica marina</name>
    <dbReference type="NCBI Taxonomy" id="2259620"/>
    <lineage>
        <taxon>Bacteria</taxon>
        <taxon>Pseudomonadati</taxon>
        <taxon>Pseudomonadota</taxon>
        <taxon>Gammaproteobacteria</taxon>
        <taxon>Alteromonadales</taxon>
        <taxon>Alteromonadaceae</taxon>
        <taxon>Hydrocarboniclastica</taxon>
    </lineage>
</organism>
<evidence type="ECO:0000256" key="1">
    <source>
        <dbReference type="HAMAP-Rule" id="MF_00122"/>
    </source>
</evidence>
<dbReference type="GO" id="GO:0016740">
    <property type="term" value="F:transferase activity"/>
    <property type="evidence" value="ECO:0007669"/>
    <property type="project" value="UniProtKB-KW"/>
</dbReference>